<dbReference type="RefSeq" id="WP_353550332.1">
    <property type="nucleotide sequence ID" value="NZ_AP029612.1"/>
</dbReference>
<reference evidence="2" key="1">
    <citation type="submission" date="2024-02" db="EMBL/GenBank/DDBJ databases">
        <title>Sediminibacterium planktonica sp. nov. and Sediminibacterium longus sp. nov., isolated from surface lake and river water.</title>
        <authorList>
            <person name="Watanabe K."/>
            <person name="Takemine S."/>
            <person name="Ishii Y."/>
            <person name="Ogata Y."/>
            <person name="Shindo C."/>
            <person name="Suda W."/>
        </authorList>
    </citation>
    <scope>NUCLEOTIDE SEQUENCE</scope>
    <source>
        <strain evidence="2">KACHI17</strain>
    </source>
</reference>
<evidence type="ECO:0000256" key="1">
    <source>
        <dbReference type="SAM" id="Phobius"/>
    </source>
</evidence>
<accession>A0AAT9GHD9</accession>
<protein>
    <submittedName>
        <fullName evidence="2">Uncharacterized protein</fullName>
    </submittedName>
</protein>
<keyword evidence="1" id="KW-0472">Membrane</keyword>
<gene>
    <name evidence="2" type="ORF">KACHI17_09190</name>
</gene>
<feature type="transmembrane region" description="Helical" evidence="1">
    <location>
        <begin position="84"/>
        <end position="107"/>
    </location>
</feature>
<feature type="transmembrane region" description="Helical" evidence="1">
    <location>
        <begin position="6"/>
        <end position="39"/>
    </location>
</feature>
<feature type="transmembrane region" description="Helical" evidence="1">
    <location>
        <begin position="46"/>
        <end position="64"/>
    </location>
</feature>
<dbReference type="AlphaFoldDB" id="A0AAT9GHD9"/>
<organism evidence="2">
    <name type="scientific">Sediminibacterium sp. KACHI17</name>
    <dbReference type="NCBI Taxonomy" id="1751071"/>
    <lineage>
        <taxon>Bacteria</taxon>
        <taxon>Pseudomonadati</taxon>
        <taxon>Bacteroidota</taxon>
        <taxon>Chitinophagia</taxon>
        <taxon>Chitinophagales</taxon>
        <taxon>Chitinophagaceae</taxon>
        <taxon>Sediminibacterium</taxon>
    </lineage>
</organism>
<evidence type="ECO:0000313" key="2">
    <source>
        <dbReference type="EMBL" id="BFG70038.1"/>
    </source>
</evidence>
<name>A0AAT9GHD9_9BACT</name>
<keyword evidence="1" id="KW-0812">Transmembrane</keyword>
<proteinExistence type="predicted"/>
<dbReference type="EMBL" id="AP029612">
    <property type="protein sequence ID" value="BFG70038.1"/>
    <property type="molecule type" value="Genomic_DNA"/>
</dbReference>
<keyword evidence="1" id="KW-1133">Transmembrane helix</keyword>
<sequence>MKFLSAVILTALLAFAAGLYGMLPWWTFSITSLIVAVTIHQKAGRAFLAGFTGLFLLWSILALLKDSANEHLLATKVAQILPLGGSYIVLILLTGVIGGLVSGLAALTGSYLRQTNK</sequence>